<dbReference type="EMBL" id="LAZR01048492">
    <property type="protein sequence ID" value="KKK91802.1"/>
    <property type="molecule type" value="Genomic_DNA"/>
</dbReference>
<keyword evidence="1" id="KW-0812">Transmembrane</keyword>
<gene>
    <name evidence="2" type="ORF">LCGC14_2709310</name>
</gene>
<keyword evidence="1" id="KW-1133">Transmembrane helix</keyword>
<dbReference type="AlphaFoldDB" id="A0A0F8ZDC6"/>
<organism evidence="2">
    <name type="scientific">marine sediment metagenome</name>
    <dbReference type="NCBI Taxonomy" id="412755"/>
    <lineage>
        <taxon>unclassified sequences</taxon>
        <taxon>metagenomes</taxon>
        <taxon>ecological metagenomes</taxon>
    </lineage>
</organism>
<comment type="caution">
    <text evidence="2">The sequence shown here is derived from an EMBL/GenBank/DDBJ whole genome shotgun (WGS) entry which is preliminary data.</text>
</comment>
<protein>
    <recommendedName>
        <fullName evidence="3">MotA/TolQ/ExbB proton channel domain-containing protein</fullName>
    </recommendedName>
</protein>
<name>A0A0F8ZDC6_9ZZZZ</name>
<evidence type="ECO:0000256" key="1">
    <source>
        <dbReference type="SAM" id="Phobius"/>
    </source>
</evidence>
<accession>A0A0F8ZDC6</accession>
<sequence length="79" mass="8847">MDVDPAPFLQIIGAIIMWFGLILTISIIKGFIVQGSAIAIAEWLLKISDNASQERICRWLGDKEKILAHLQEIKAKENV</sequence>
<reference evidence="2" key="1">
    <citation type="journal article" date="2015" name="Nature">
        <title>Complex archaea that bridge the gap between prokaryotes and eukaryotes.</title>
        <authorList>
            <person name="Spang A."/>
            <person name="Saw J.H."/>
            <person name="Jorgensen S.L."/>
            <person name="Zaremba-Niedzwiedzka K."/>
            <person name="Martijn J."/>
            <person name="Lind A.E."/>
            <person name="van Eijk R."/>
            <person name="Schleper C."/>
            <person name="Guy L."/>
            <person name="Ettema T.J."/>
        </authorList>
    </citation>
    <scope>NUCLEOTIDE SEQUENCE</scope>
</reference>
<evidence type="ECO:0000313" key="2">
    <source>
        <dbReference type="EMBL" id="KKK91802.1"/>
    </source>
</evidence>
<feature type="transmembrane region" description="Helical" evidence="1">
    <location>
        <begin position="6"/>
        <end position="28"/>
    </location>
</feature>
<evidence type="ECO:0008006" key="3">
    <source>
        <dbReference type="Google" id="ProtNLM"/>
    </source>
</evidence>
<proteinExistence type="predicted"/>
<keyword evidence="1" id="KW-0472">Membrane</keyword>